<keyword evidence="5" id="KW-0539">Nucleus</keyword>
<evidence type="ECO:0000313" key="9">
    <source>
        <dbReference type="Proteomes" id="UP001212997"/>
    </source>
</evidence>
<dbReference type="GO" id="GO:0005634">
    <property type="term" value="C:nucleus"/>
    <property type="evidence" value="ECO:0007669"/>
    <property type="project" value="UniProtKB-SubCell"/>
</dbReference>
<gene>
    <name evidence="8" type="ORF">NLI96_g12770</name>
</gene>
<evidence type="ECO:0000256" key="3">
    <source>
        <dbReference type="ARBA" id="ARBA00022448"/>
    </source>
</evidence>
<dbReference type="Pfam" id="PF24048">
    <property type="entry name" value="LRR_NXF1-5"/>
    <property type="match status" value="1"/>
</dbReference>
<dbReference type="EMBL" id="JANAWD010001218">
    <property type="protein sequence ID" value="KAJ3473891.1"/>
    <property type="molecule type" value="Genomic_DNA"/>
</dbReference>
<sequence>MDRDTRMRDLTDKPGGRKSQVKSTHKARSGRPRPMDSVLGKNMPSSSRNPMGAVRVPADALSIRGAAKGAISRLRRGGPQALSDRQGPGFPPGRPVRNRIISSWKEVLDSRYNTETRFLNLERLAADESLAQKGLRPFTEENANPKEASVVWKLAGALEPKPQTISLAHNKMTSGAALHVLAYYLPDLANLSLEGNQLTQWRELDAIQGRRNKLNNLRELILIGNPIRELEIKNNRAESYRSEITRRFPSLQMLDQEPITTISFNADVPEASTSTATPAVNTAPQSFFTKEMGPSFITGIDSSVVNEFLTRYLPLFDTQRGALLDVYHPSATFSFSANTAIPTRARIEGFHSSPSMPNQRKLDWTAWLQGGLGGSRNLSRLAGGLEKMTKTLHIGSVQIIEAMTNLPATRHEITSSPDRFCVDAWPIPHGEGMGLFVTLHGQFTEVPVEGVRSFDRSFILAPAPDDSRAKANGWSVIILSDQLNVRSYSSNEAWRPGYMRVQHGENIPTQPMSAWVESITPQARAQLEAVQAFVSVF</sequence>
<feature type="compositionally biased region" description="Basic residues" evidence="6">
    <location>
        <begin position="19"/>
        <end position="31"/>
    </location>
</feature>
<keyword evidence="9" id="KW-1185">Reference proteome</keyword>
<feature type="compositionally biased region" description="Basic and acidic residues" evidence="6">
    <location>
        <begin position="1"/>
        <end position="15"/>
    </location>
</feature>
<evidence type="ECO:0000313" key="8">
    <source>
        <dbReference type="EMBL" id="KAJ3473891.1"/>
    </source>
</evidence>
<dbReference type="GO" id="GO:0003723">
    <property type="term" value="F:RNA binding"/>
    <property type="evidence" value="ECO:0007669"/>
    <property type="project" value="TreeGrafter"/>
</dbReference>
<dbReference type="InterPro" id="IPR002075">
    <property type="entry name" value="NTF2_dom"/>
</dbReference>
<dbReference type="PANTHER" id="PTHR10662:SF22">
    <property type="entry name" value="NUCLEAR RNA EXPORT FACTOR 1"/>
    <property type="match status" value="1"/>
</dbReference>
<dbReference type="Proteomes" id="UP001212997">
    <property type="component" value="Unassembled WGS sequence"/>
</dbReference>
<proteinExistence type="inferred from homology"/>
<dbReference type="InterPro" id="IPR032675">
    <property type="entry name" value="LRR_dom_sf"/>
</dbReference>
<evidence type="ECO:0000256" key="2">
    <source>
        <dbReference type="ARBA" id="ARBA00009285"/>
    </source>
</evidence>
<reference evidence="8" key="1">
    <citation type="submission" date="2022-07" db="EMBL/GenBank/DDBJ databases">
        <title>Genome Sequence of Physisporinus lineatus.</title>
        <authorList>
            <person name="Buettner E."/>
        </authorList>
    </citation>
    <scope>NUCLEOTIDE SEQUENCE</scope>
    <source>
        <strain evidence="8">VT162</strain>
    </source>
</reference>
<feature type="region of interest" description="Disordered" evidence="6">
    <location>
        <begin position="70"/>
        <end position="96"/>
    </location>
</feature>
<protein>
    <recommendedName>
        <fullName evidence="7">NTF2 domain-containing protein</fullName>
    </recommendedName>
</protein>
<evidence type="ECO:0000256" key="1">
    <source>
        <dbReference type="ARBA" id="ARBA00004123"/>
    </source>
</evidence>
<evidence type="ECO:0000256" key="6">
    <source>
        <dbReference type="SAM" id="MobiDB-lite"/>
    </source>
</evidence>
<dbReference type="SUPFAM" id="SSF54427">
    <property type="entry name" value="NTF2-like"/>
    <property type="match status" value="1"/>
</dbReference>
<name>A0AAD5YC32_9APHY</name>
<dbReference type="GO" id="GO:0016973">
    <property type="term" value="P:poly(A)+ mRNA export from nucleus"/>
    <property type="evidence" value="ECO:0007669"/>
    <property type="project" value="TreeGrafter"/>
</dbReference>
<comment type="caution">
    <text evidence="8">The sequence shown here is derived from an EMBL/GenBank/DDBJ whole genome shotgun (WGS) entry which is preliminary data.</text>
</comment>
<dbReference type="InterPro" id="IPR030217">
    <property type="entry name" value="NXF_fam"/>
</dbReference>
<dbReference type="InterPro" id="IPR032710">
    <property type="entry name" value="NTF2-like_dom_sf"/>
</dbReference>
<dbReference type="InterPro" id="IPR057125">
    <property type="entry name" value="NXF1/2/3/5-like_LRR"/>
</dbReference>
<organism evidence="8 9">
    <name type="scientific">Meripilus lineatus</name>
    <dbReference type="NCBI Taxonomy" id="2056292"/>
    <lineage>
        <taxon>Eukaryota</taxon>
        <taxon>Fungi</taxon>
        <taxon>Dikarya</taxon>
        <taxon>Basidiomycota</taxon>
        <taxon>Agaricomycotina</taxon>
        <taxon>Agaricomycetes</taxon>
        <taxon>Polyporales</taxon>
        <taxon>Meripilaceae</taxon>
        <taxon>Meripilus</taxon>
    </lineage>
</organism>
<dbReference type="AlphaFoldDB" id="A0AAD5YC32"/>
<accession>A0AAD5YC32</accession>
<evidence type="ECO:0000259" key="7">
    <source>
        <dbReference type="PROSITE" id="PS50177"/>
    </source>
</evidence>
<dbReference type="Gene3D" id="3.10.450.50">
    <property type="match status" value="1"/>
</dbReference>
<dbReference type="PANTHER" id="PTHR10662">
    <property type="entry name" value="NUCLEAR RNA EXPORT FACTOR"/>
    <property type="match status" value="1"/>
</dbReference>
<dbReference type="SUPFAM" id="SSF52058">
    <property type="entry name" value="L domain-like"/>
    <property type="match status" value="1"/>
</dbReference>
<dbReference type="Pfam" id="PF22602">
    <property type="entry name" value="NXF_NTF2"/>
    <property type="match status" value="1"/>
</dbReference>
<keyword evidence="3" id="KW-0813">Transport</keyword>
<dbReference type="PROSITE" id="PS50177">
    <property type="entry name" value="NTF2_DOMAIN"/>
    <property type="match status" value="1"/>
</dbReference>
<evidence type="ECO:0000256" key="5">
    <source>
        <dbReference type="ARBA" id="ARBA00023242"/>
    </source>
</evidence>
<evidence type="ECO:0000256" key="4">
    <source>
        <dbReference type="ARBA" id="ARBA00022816"/>
    </source>
</evidence>
<keyword evidence="4" id="KW-0509">mRNA transport</keyword>
<feature type="domain" description="NTF2" evidence="7">
    <location>
        <begin position="304"/>
        <end position="485"/>
    </location>
</feature>
<dbReference type="InterPro" id="IPR018222">
    <property type="entry name" value="Nuclear_transport_factor_2_euk"/>
</dbReference>
<comment type="subcellular location">
    <subcellularLocation>
        <location evidence="1">Nucleus</location>
    </subcellularLocation>
</comment>
<dbReference type="Gene3D" id="3.80.10.10">
    <property type="entry name" value="Ribonuclease Inhibitor"/>
    <property type="match status" value="1"/>
</dbReference>
<feature type="region of interest" description="Disordered" evidence="6">
    <location>
        <begin position="1"/>
        <end position="53"/>
    </location>
</feature>
<comment type="similarity">
    <text evidence="2">Belongs to the NXF family.</text>
</comment>